<feature type="compositionally biased region" description="Low complexity" evidence="1">
    <location>
        <begin position="156"/>
        <end position="170"/>
    </location>
</feature>
<dbReference type="Gene3D" id="3.30.1330.80">
    <property type="entry name" value="Hypothetical protein, similar to alpha- acetolactate decarboxylase, domain 2"/>
    <property type="match status" value="1"/>
</dbReference>
<evidence type="ECO:0000313" key="3">
    <source>
        <dbReference type="EMBL" id="CAE0405174.1"/>
    </source>
</evidence>
<dbReference type="SUPFAM" id="SSF117856">
    <property type="entry name" value="AF0104/ALDC/Ptd012-like"/>
    <property type="match status" value="1"/>
</dbReference>
<feature type="region of interest" description="Disordered" evidence="1">
    <location>
        <begin position="156"/>
        <end position="177"/>
    </location>
</feature>
<accession>A0A7S3P3X9</accession>
<dbReference type="InterPro" id="IPR005175">
    <property type="entry name" value="PPC_dom"/>
</dbReference>
<evidence type="ECO:0000256" key="1">
    <source>
        <dbReference type="SAM" id="MobiDB-lite"/>
    </source>
</evidence>
<dbReference type="Pfam" id="PF03479">
    <property type="entry name" value="PCC"/>
    <property type="match status" value="1"/>
</dbReference>
<dbReference type="PANTHER" id="PTHR34988:SF1">
    <property type="entry name" value="DNA-BINDING PROTEIN"/>
    <property type="match status" value="1"/>
</dbReference>
<feature type="domain" description="PPC" evidence="2">
    <location>
        <begin position="16"/>
        <end position="155"/>
    </location>
</feature>
<reference evidence="3" key="1">
    <citation type="submission" date="2021-01" db="EMBL/GenBank/DDBJ databases">
        <authorList>
            <person name="Corre E."/>
            <person name="Pelletier E."/>
            <person name="Niang G."/>
            <person name="Scheremetjew M."/>
            <person name="Finn R."/>
            <person name="Kale V."/>
            <person name="Holt S."/>
            <person name="Cochrane G."/>
            <person name="Meng A."/>
            <person name="Brown T."/>
            <person name="Cohen L."/>
        </authorList>
    </citation>
    <scope>NUCLEOTIDE SEQUENCE</scope>
    <source>
        <strain evidence="3">CCMP127</strain>
    </source>
</reference>
<dbReference type="PANTHER" id="PTHR34988">
    <property type="entry name" value="PROTEIN, PUTATIVE-RELATED"/>
    <property type="match status" value="1"/>
</dbReference>
<protein>
    <recommendedName>
        <fullName evidence="2">PPC domain-containing protein</fullName>
    </recommendedName>
</protein>
<dbReference type="PROSITE" id="PS51742">
    <property type="entry name" value="PPC"/>
    <property type="match status" value="1"/>
</dbReference>
<dbReference type="EMBL" id="HBIM01003740">
    <property type="protein sequence ID" value="CAE0405174.1"/>
    <property type="molecule type" value="Transcribed_RNA"/>
</dbReference>
<name>A0A7S3P3X9_9STRA</name>
<evidence type="ECO:0000259" key="2">
    <source>
        <dbReference type="PROSITE" id="PS51742"/>
    </source>
</evidence>
<dbReference type="AlphaFoldDB" id="A0A7S3P3X9"/>
<gene>
    <name evidence="3" type="ORF">ACOF00016_LOCUS3221</name>
</gene>
<sequence length="177" mass="18846">MSNNNSRPTIRPTIVSSPFRAHAVRFGPGTDLVPALLETAATCNASCILTAVGSLEYVKLRMASAAAGEPNSLQYKELHERMEIVSLVGTFSGNPAPCNKHLHMSVSRRDGSVVGGHVMEGRIFTTLELVLGSLPEVTLTRETDAQTGYDELVVRSSTSATTATTTTTTTNADEHTV</sequence>
<organism evidence="3">
    <name type="scientific">Amphora coffeiformis</name>
    <dbReference type="NCBI Taxonomy" id="265554"/>
    <lineage>
        <taxon>Eukaryota</taxon>
        <taxon>Sar</taxon>
        <taxon>Stramenopiles</taxon>
        <taxon>Ochrophyta</taxon>
        <taxon>Bacillariophyta</taxon>
        <taxon>Bacillariophyceae</taxon>
        <taxon>Bacillariophycidae</taxon>
        <taxon>Thalassiophysales</taxon>
        <taxon>Catenulaceae</taxon>
        <taxon>Amphora</taxon>
    </lineage>
</organism>
<proteinExistence type="predicted"/>
<dbReference type="CDD" id="cd11378">
    <property type="entry name" value="DUF296"/>
    <property type="match status" value="1"/>
</dbReference>